<dbReference type="Gene3D" id="3.40.50.150">
    <property type="entry name" value="Vaccinia Virus protein VP39"/>
    <property type="match status" value="1"/>
</dbReference>
<evidence type="ECO:0000256" key="3">
    <source>
        <dbReference type="ARBA" id="ARBA00022679"/>
    </source>
</evidence>
<dbReference type="GO" id="GO:0044027">
    <property type="term" value="P:negative regulation of gene expression via chromosomal CpG island methylation"/>
    <property type="evidence" value="ECO:0007669"/>
    <property type="project" value="TreeGrafter"/>
</dbReference>
<evidence type="ECO:0000313" key="8">
    <source>
        <dbReference type="EMBL" id="NDY56677.1"/>
    </source>
</evidence>
<keyword evidence="9" id="KW-1185">Reference proteome</keyword>
<dbReference type="GO" id="GO:0009307">
    <property type="term" value="P:DNA restriction-modification system"/>
    <property type="evidence" value="ECO:0007669"/>
    <property type="project" value="UniProtKB-KW"/>
</dbReference>
<dbReference type="Proteomes" id="UP000469724">
    <property type="component" value="Unassembled WGS sequence"/>
</dbReference>
<feature type="active site" evidence="7">
    <location>
        <position position="92"/>
    </location>
</feature>
<evidence type="ECO:0000256" key="2">
    <source>
        <dbReference type="ARBA" id="ARBA00022603"/>
    </source>
</evidence>
<evidence type="ECO:0000256" key="6">
    <source>
        <dbReference type="ARBA" id="ARBA00047422"/>
    </source>
</evidence>
<sequence>MLDLFGGQYGGSNSGRELVIDSFAGGGGASSGIRQAIGRDPDVALNHDPIALAIHRANHSGSRHYCQDIFSVEPNHVTRGLPVGLLWASPDCTHFSKAKGGAPKRDSKIRDLAWAVVKWAKQARPRVIILENVEEFTTWGPLTDRGEIIKDRAGETFRAWLRQLRRLGYRVEHRELRACDYGAPTIRKRFFLIARCDGRPIVWPEPTHGPGREHAYRTAADIIDWSIPCPSIFERKRPLAENTLRRIAEGIRRYVLNAAEPFIVTYYGPKRPGDFRGNGIGEMLGTQTTENRHAVVAPYIVKPNHAYPHFRGNSVDEPLRTVTASEPGFALAAPVLVSPAHSTTTGRSKYVWAPREPLRTITTSPDFALAVPTLIQTGYGERPGQSPRALDIGKPLGTVVAGGGKHAVVSAFLAQHNGGAHNDRLAGRPADAPLSTVMGTGSQQGLVAVHVQRDFGNSVGHPVSAPCGTVTSGGGGKSGLVASHLVKLRGTCRHGQAATESLSTVTAGGLHIGEVRAFLVKYFGCGIGQDARDPLHTVTTKDRFGLVTVQGEDYVIADIGLRMLSPRELFLAQGFPPDYVIDPVYNGKPLPKSKQVRACGNSVCPPLAEALVRANCHDMAEVAP</sequence>
<dbReference type="PANTHER" id="PTHR10629:SF52">
    <property type="entry name" value="DNA (CYTOSINE-5)-METHYLTRANSFERASE 1"/>
    <property type="match status" value="1"/>
</dbReference>
<dbReference type="Pfam" id="PF00145">
    <property type="entry name" value="DNA_methylase"/>
    <property type="match status" value="2"/>
</dbReference>
<dbReference type="GO" id="GO:0003677">
    <property type="term" value="F:DNA binding"/>
    <property type="evidence" value="ECO:0007669"/>
    <property type="project" value="TreeGrafter"/>
</dbReference>
<dbReference type="EC" id="2.1.1.37" evidence="1"/>
<dbReference type="PROSITE" id="PS51679">
    <property type="entry name" value="SAM_MT_C5"/>
    <property type="match status" value="1"/>
</dbReference>
<evidence type="ECO:0000256" key="5">
    <source>
        <dbReference type="ARBA" id="ARBA00022747"/>
    </source>
</evidence>
<comment type="similarity">
    <text evidence="7">Belongs to the class I-like SAM-binding methyltransferase superfamily. C5-methyltransferase family.</text>
</comment>
<dbReference type="PANTHER" id="PTHR10629">
    <property type="entry name" value="CYTOSINE-SPECIFIC METHYLTRANSFERASE"/>
    <property type="match status" value="1"/>
</dbReference>
<dbReference type="RefSeq" id="WP_163301729.1">
    <property type="nucleotide sequence ID" value="NZ_JAAGRQ010000024.1"/>
</dbReference>
<dbReference type="InterPro" id="IPR029063">
    <property type="entry name" value="SAM-dependent_MTases_sf"/>
</dbReference>
<dbReference type="Gene3D" id="3.90.120.10">
    <property type="entry name" value="DNA Methylase, subunit A, domain 2"/>
    <property type="match status" value="1"/>
</dbReference>
<gene>
    <name evidence="8" type="ORF">G3N56_07960</name>
</gene>
<comment type="catalytic activity">
    <reaction evidence="6">
        <text>a 2'-deoxycytidine in DNA + S-adenosyl-L-methionine = a 5-methyl-2'-deoxycytidine in DNA + S-adenosyl-L-homocysteine + H(+)</text>
        <dbReference type="Rhea" id="RHEA:13681"/>
        <dbReference type="Rhea" id="RHEA-COMP:11369"/>
        <dbReference type="Rhea" id="RHEA-COMP:11370"/>
        <dbReference type="ChEBI" id="CHEBI:15378"/>
        <dbReference type="ChEBI" id="CHEBI:57856"/>
        <dbReference type="ChEBI" id="CHEBI:59789"/>
        <dbReference type="ChEBI" id="CHEBI:85452"/>
        <dbReference type="ChEBI" id="CHEBI:85454"/>
        <dbReference type="EC" id="2.1.1.37"/>
    </reaction>
</comment>
<keyword evidence="4 7" id="KW-0949">S-adenosyl-L-methionine</keyword>
<evidence type="ECO:0000256" key="4">
    <source>
        <dbReference type="ARBA" id="ARBA00022691"/>
    </source>
</evidence>
<evidence type="ECO:0000256" key="7">
    <source>
        <dbReference type="PROSITE-ProRule" id="PRU01016"/>
    </source>
</evidence>
<dbReference type="PRINTS" id="PR00105">
    <property type="entry name" value="C5METTRFRASE"/>
</dbReference>
<evidence type="ECO:0000313" key="9">
    <source>
        <dbReference type="Proteomes" id="UP000469724"/>
    </source>
</evidence>
<protein>
    <recommendedName>
        <fullName evidence="1">DNA (cytosine-5-)-methyltransferase</fullName>
        <ecNumber evidence="1">2.1.1.37</ecNumber>
    </recommendedName>
</protein>
<dbReference type="GO" id="GO:0032259">
    <property type="term" value="P:methylation"/>
    <property type="evidence" value="ECO:0007669"/>
    <property type="project" value="UniProtKB-KW"/>
</dbReference>
<accession>A0A7K3NKN7</accession>
<dbReference type="GO" id="GO:0003886">
    <property type="term" value="F:DNA (cytosine-5-)-methyltransferase activity"/>
    <property type="evidence" value="ECO:0007669"/>
    <property type="project" value="UniProtKB-EC"/>
</dbReference>
<dbReference type="InterPro" id="IPR050390">
    <property type="entry name" value="C5-Methyltransferase"/>
</dbReference>
<dbReference type="InterPro" id="IPR001525">
    <property type="entry name" value="C5_MeTfrase"/>
</dbReference>
<dbReference type="EMBL" id="JAAGRQ010000024">
    <property type="protein sequence ID" value="NDY56677.1"/>
    <property type="molecule type" value="Genomic_DNA"/>
</dbReference>
<evidence type="ECO:0000256" key="1">
    <source>
        <dbReference type="ARBA" id="ARBA00011975"/>
    </source>
</evidence>
<name>A0A7K3NKN7_9BACT</name>
<organism evidence="8 9">
    <name type="scientific">Desulfolutivibrio sulfodismutans</name>
    <dbReference type="NCBI Taxonomy" id="63561"/>
    <lineage>
        <taxon>Bacteria</taxon>
        <taxon>Pseudomonadati</taxon>
        <taxon>Thermodesulfobacteriota</taxon>
        <taxon>Desulfovibrionia</taxon>
        <taxon>Desulfovibrionales</taxon>
        <taxon>Desulfovibrionaceae</taxon>
        <taxon>Desulfolutivibrio</taxon>
    </lineage>
</organism>
<reference evidence="8 9" key="1">
    <citation type="submission" date="2020-02" db="EMBL/GenBank/DDBJ databases">
        <title>Comparative genomics of sulfur disproportionating microorganisms.</title>
        <authorList>
            <person name="Ward L.M."/>
            <person name="Bertran E."/>
            <person name="Johnston D.T."/>
        </authorList>
    </citation>
    <scope>NUCLEOTIDE SEQUENCE [LARGE SCALE GENOMIC DNA]</scope>
    <source>
        <strain evidence="8 9">DSM 3696</strain>
    </source>
</reference>
<keyword evidence="2 7" id="KW-0489">Methyltransferase</keyword>
<keyword evidence="3 7" id="KW-0808">Transferase</keyword>
<proteinExistence type="inferred from homology"/>
<dbReference type="SUPFAM" id="SSF53335">
    <property type="entry name" value="S-adenosyl-L-methionine-dependent methyltransferases"/>
    <property type="match status" value="1"/>
</dbReference>
<keyword evidence="5" id="KW-0680">Restriction system</keyword>
<comment type="caution">
    <text evidence="8">The sequence shown here is derived from an EMBL/GenBank/DDBJ whole genome shotgun (WGS) entry which is preliminary data.</text>
</comment>
<dbReference type="AlphaFoldDB" id="A0A7K3NKN7"/>